<feature type="compositionally biased region" description="Acidic residues" evidence="1">
    <location>
        <begin position="68"/>
        <end position="80"/>
    </location>
</feature>
<gene>
    <name evidence="2" type="ORF">EYF80_027657</name>
</gene>
<dbReference type="AlphaFoldDB" id="A0A4Z2H8C8"/>
<comment type="caution">
    <text evidence="2">The sequence shown here is derived from an EMBL/GenBank/DDBJ whole genome shotgun (WGS) entry which is preliminary data.</text>
</comment>
<accession>A0A4Z2H8C8</accession>
<feature type="compositionally biased region" description="Polar residues" evidence="1">
    <location>
        <begin position="58"/>
        <end position="67"/>
    </location>
</feature>
<keyword evidence="3" id="KW-1185">Reference proteome</keyword>
<name>A0A4Z2H8C8_9TELE</name>
<proteinExistence type="predicted"/>
<organism evidence="2 3">
    <name type="scientific">Liparis tanakae</name>
    <name type="common">Tanaka's snailfish</name>
    <dbReference type="NCBI Taxonomy" id="230148"/>
    <lineage>
        <taxon>Eukaryota</taxon>
        <taxon>Metazoa</taxon>
        <taxon>Chordata</taxon>
        <taxon>Craniata</taxon>
        <taxon>Vertebrata</taxon>
        <taxon>Euteleostomi</taxon>
        <taxon>Actinopterygii</taxon>
        <taxon>Neopterygii</taxon>
        <taxon>Teleostei</taxon>
        <taxon>Neoteleostei</taxon>
        <taxon>Acanthomorphata</taxon>
        <taxon>Eupercaria</taxon>
        <taxon>Perciformes</taxon>
        <taxon>Cottioidei</taxon>
        <taxon>Cottales</taxon>
        <taxon>Liparidae</taxon>
        <taxon>Liparis</taxon>
    </lineage>
</organism>
<dbReference type="Proteomes" id="UP000314294">
    <property type="component" value="Unassembled WGS sequence"/>
</dbReference>
<evidence type="ECO:0000313" key="2">
    <source>
        <dbReference type="EMBL" id="TNN62167.1"/>
    </source>
</evidence>
<evidence type="ECO:0000256" key="1">
    <source>
        <dbReference type="SAM" id="MobiDB-lite"/>
    </source>
</evidence>
<dbReference type="EMBL" id="SRLO01000300">
    <property type="protein sequence ID" value="TNN62167.1"/>
    <property type="molecule type" value="Genomic_DNA"/>
</dbReference>
<reference evidence="2 3" key="1">
    <citation type="submission" date="2019-03" db="EMBL/GenBank/DDBJ databases">
        <title>First draft genome of Liparis tanakae, snailfish: a comprehensive survey of snailfish specific genes.</title>
        <authorList>
            <person name="Kim W."/>
            <person name="Song I."/>
            <person name="Jeong J.-H."/>
            <person name="Kim D."/>
            <person name="Kim S."/>
            <person name="Ryu S."/>
            <person name="Song J.Y."/>
            <person name="Lee S.K."/>
        </authorList>
    </citation>
    <scope>NUCLEOTIDE SEQUENCE [LARGE SCALE GENOMIC DNA]</scope>
    <source>
        <tissue evidence="2">Muscle</tissue>
    </source>
</reference>
<sequence length="152" mass="16873">MSELSASRAAEAPEVEARGFCTRHKRREGCTAILPIRSGWFSLQWHAEADFIEYLTTTPPTAENNFSAEEEEEEEEEEEGLGLGCLTCAKRTSRSFHGAQRRGSVVPCRASGVTRSILPASRHAAKATSRLGSEKEFVDHKRPLPGSDWIIR</sequence>
<evidence type="ECO:0000313" key="3">
    <source>
        <dbReference type="Proteomes" id="UP000314294"/>
    </source>
</evidence>
<feature type="region of interest" description="Disordered" evidence="1">
    <location>
        <begin position="58"/>
        <end position="81"/>
    </location>
</feature>
<protein>
    <submittedName>
        <fullName evidence="2">Uncharacterized protein</fullName>
    </submittedName>
</protein>